<evidence type="ECO:0000313" key="5">
    <source>
        <dbReference type="EMBL" id="SEG09711.1"/>
    </source>
</evidence>
<dbReference type="PRINTS" id="PR00033">
    <property type="entry name" value="HTHASNC"/>
</dbReference>
<dbReference type="InterPro" id="IPR019888">
    <property type="entry name" value="Tscrpt_reg_AsnC-like"/>
</dbReference>
<proteinExistence type="predicted"/>
<dbReference type="Gene3D" id="3.30.70.920">
    <property type="match status" value="1"/>
</dbReference>
<evidence type="ECO:0000313" key="6">
    <source>
        <dbReference type="Proteomes" id="UP000236743"/>
    </source>
</evidence>
<dbReference type="EMBL" id="FNUY01000003">
    <property type="protein sequence ID" value="SEG09711.1"/>
    <property type="molecule type" value="Genomic_DNA"/>
</dbReference>
<dbReference type="InterPro" id="IPR036388">
    <property type="entry name" value="WH-like_DNA-bd_sf"/>
</dbReference>
<keyword evidence="1" id="KW-0805">Transcription regulation</keyword>
<dbReference type="OrthoDB" id="8085200at2"/>
<dbReference type="GO" id="GO:0005829">
    <property type="term" value="C:cytosol"/>
    <property type="evidence" value="ECO:0007669"/>
    <property type="project" value="TreeGrafter"/>
</dbReference>
<accession>A0A1H5XD62</accession>
<dbReference type="Pfam" id="PF13412">
    <property type="entry name" value="HTH_24"/>
    <property type="match status" value="1"/>
</dbReference>
<dbReference type="PROSITE" id="PS50956">
    <property type="entry name" value="HTH_ASNC_2"/>
    <property type="match status" value="1"/>
</dbReference>
<dbReference type="RefSeq" id="WP_103872052.1">
    <property type="nucleotide sequence ID" value="NZ_FNUY01000003.1"/>
</dbReference>
<dbReference type="AlphaFoldDB" id="A0A1H5XD62"/>
<dbReference type="PANTHER" id="PTHR30154">
    <property type="entry name" value="LEUCINE-RESPONSIVE REGULATORY PROTEIN"/>
    <property type="match status" value="1"/>
</dbReference>
<dbReference type="InterPro" id="IPR019887">
    <property type="entry name" value="Tscrpt_reg_AsnC/Lrp_C"/>
</dbReference>
<dbReference type="Pfam" id="PF01037">
    <property type="entry name" value="AsnC_trans_reg"/>
    <property type="match status" value="1"/>
</dbReference>
<dbReference type="PANTHER" id="PTHR30154:SF46">
    <property type="entry name" value="TRANSCRIPTIONAL REGULATORY PROTEIN"/>
    <property type="match status" value="1"/>
</dbReference>
<dbReference type="SMART" id="SM00344">
    <property type="entry name" value="HTH_ASNC"/>
    <property type="match status" value="1"/>
</dbReference>
<organism evidence="5 6">
    <name type="scientific">Bosea lathyri</name>
    <dbReference type="NCBI Taxonomy" id="1036778"/>
    <lineage>
        <taxon>Bacteria</taxon>
        <taxon>Pseudomonadati</taxon>
        <taxon>Pseudomonadota</taxon>
        <taxon>Alphaproteobacteria</taxon>
        <taxon>Hyphomicrobiales</taxon>
        <taxon>Boseaceae</taxon>
        <taxon>Bosea</taxon>
    </lineage>
</organism>
<keyword evidence="6" id="KW-1185">Reference proteome</keyword>
<dbReference type="InterPro" id="IPR011991">
    <property type="entry name" value="ArsR-like_HTH"/>
</dbReference>
<dbReference type="CDD" id="cd00090">
    <property type="entry name" value="HTH_ARSR"/>
    <property type="match status" value="1"/>
</dbReference>
<dbReference type="Proteomes" id="UP000236743">
    <property type="component" value="Unassembled WGS sequence"/>
</dbReference>
<reference evidence="5 6" key="1">
    <citation type="submission" date="2016-10" db="EMBL/GenBank/DDBJ databases">
        <authorList>
            <person name="de Groot N.N."/>
        </authorList>
    </citation>
    <scope>NUCLEOTIDE SEQUENCE [LARGE SCALE GENOMIC DNA]</scope>
    <source>
        <strain evidence="5 6">DSM 26656</strain>
    </source>
</reference>
<evidence type="ECO:0000256" key="2">
    <source>
        <dbReference type="ARBA" id="ARBA00023125"/>
    </source>
</evidence>
<sequence>MPHPNLSPSRLDDTDRRILRAIQRDGRITNAALADEIGMAASPCLRRLKALEQDGVVAGYRARIDRRALGHGVEAYAFVKLSQSDPDWRTRLLDKLKSFDEVVSCQAMTGECDLLLHIVAKDIEAYGEFAMQRLLTLPGVADMRSSFVLATIKEDKGWPV</sequence>
<dbReference type="InterPro" id="IPR000485">
    <property type="entry name" value="AsnC-type_HTH_dom"/>
</dbReference>
<keyword evidence="2" id="KW-0238">DNA-binding</keyword>
<dbReference type="Gene3D" id="1.10.10.10">
    <property type="entry name" value="Winged helix-like DNA-binding domain superfamily/Winged helix DNA-binding domain"/>
    <property type="match status" value="1"/>
</dbReference>
<dbReference type="InterPro" id="IPR036390">
    <property type="entry name" value="WH_DNA-bd_sf"/>
</dbReference>
<dbReference type="SUPFAM" id="SSF46785">
    <property type="entry name" value="Winged helix' DNA-binding domain"/>
    <property type="match status" value="1"/>
</dbReference>
<evidence type="ECO:0000256" key="3">
    <source>
        <dbReference type="ARBA" id="ARBA00023163"/>
    </source>
</evidence>
<gene>
    <name evidence="5" type="ORF">SAMN04488115_103196</name>
</gene>
<feature type="domain" description="HTH asnC-type" evidence="4">
    <location>
        <begin position="11"/>
        <end position="72"/>
    </location>
</feature>
<evidence type="ECO:0000259" key="4">
    <source>
        <dbReference type="PROSITE" id="PS50956"/>
    </source>
</evidence>
<dbReference type="InterPro" id="IPR011008">
    <property type="entry name" value="Dimeric_a/b-barrel"/>
</dbReference>
<name>A0A1H5XD62_9HYPH</name>
<protein>
    <submittedName>
        <fullName evidence="5">Lrp/AsnC family transcriptional regulator, leucine-responsive regulatory protein</fullName>
    </submittedName>
</protein>
<dbReference type="GO" id="GO:0043200">
    <property type="term" value="P:response to amino acid"/>
    <property type="evidence" value="ECO:0007669"/>
    <property type="project" value="TreeGrafter"/>
</dbReference>
<keyword evidence="3" id="KW-0804">Transcription</keyword>
<dbReference type="SUPFAM" id="SSF54909">
    <property type="entry name" value="Dimeric alpha+beta barrel"/>
    <property type="match status" value="1"/>
</dbReference>
<evidence type="ECO:0000256" key="1">
    <source>
        <dbReference type="ARBA" id="ARBA00023015"/>
    </source>
</evidence>
<dbReference type="GO" id="GO:0043565">
    <property type="term" value="F:sequence-specific DNA binding"/>
    <property type="evidence" value="ECO:0007669"/>
    <property type="project" value="InterPro"/>
</dbReference>
<dbReference type="GO" id="GO:0006355">
    <property type="term" value="P:regulation of DNA-templated transcription"/>
    <property type="evidence" value="ECO:0007669"/>
    <property type="project" value="UniProtKB-ARBA"/>
</dbReference>